<gene>
    <name evidence="6" type="ORF">CDH04_04390</name>
    <name evidence="7" type="ORF">FZC43_04395</name>
</gene>
<evidence type="ECO:0000256" key="2">
    <source>
        <dbReference type="ARBA" id="ARBA00022741"/>
    </source>
</evidence>
<dbReference type="SUPFAM" id="SSF56059">
    <property type="entry name" value="Glutathione synthetase ATP-binding domain-like"/>
    <property type="match status" value="1"/>
</dbReference>
<dbReference type="EMBL" id="CP021781">
    <property type="protein sequence ID" value="AXA33696.1"/>
    <property type="molecule type" value="Genomic_DNA"/>
</dbReference>
<dbReference type="EMBL" id="CP043424">
    <property type="protein sequence ID" value="QIW11930.1"/>
    <property type="molecule type" value="Genomic_DNA"/>
</dbReference>
<name>A0A2Z4XYF1_9GAMM</name>
<reference evidence="7 9" key="2">
    <citation type="submission" date="2019-08" db="EMBL/GenBank/DDBJ databases">
        <title>Complete genome sequences of Francisella adeliensis (FSC1325 and FSC1326).</title>
        <authorList>
            <person name="Ohrman C."/>
            <person name="Uneklint I."/>
            <person name="Vallesi A."/>
            <person name="Karlsson L."/>
            <person name="Sjodin A."/>
        </authorList>
    </citation>
    <scope>NUCLEOTIDE SEQUENCE [LARGE SCALE GENOMIC DNA]</scope>
    <source>
        <strain evidence="7 9">FSC1325</strain>
    </source>
</reference>
<protein>
    <recommendedName>
        <fullName evidence="5">ATP-grasp domain-containing protein</fullName>
    </recommendedName>
</protein>
<dbReference type="SUPFAM" id="SSF56784">
    <property type="entry name" value="HAD-like"/>
    <property type="match status" value="1"/>
</dbReference>
<feature type="domain" description="ATP-grasp" evidence="5">
    <location>
        <begin position="112"/>
        <end position="288"/>
    </location>
</feature>
<dbReference type="GO" id="GO:0046872">
    <property type="term" value="F:metal ion binding"/>
    <property type="evidence" value="ECO:0007669"/>
    <property type="project" value="InterPro"/>
</dbReference>
<dbReference type="Gene3D" id="3.30.470.20">
    <property type="entry name" value="ATP-grasp fold, B domain"/>
    <property type="match status" value="1"/>
</dbReference>
<evidence type="ECO:0000313" key="6">
    <source>
        <dbReference type="EMBL" id="AXA33696.1"/>
    </source>
</evidence>
<keyword evidence="2 4" id="KW-0547">Nucleotide-binding</keyword>
<dbReference type="AlphaFoldDB" id="A0A2Z4XYF1"/>
<proteinExistence type="predicted"/>
<reference evidence="6 8" key="1">
    <citation type="submission" date="2017-06" db="EMBL/GenBank/DDBJ databases">
        <title>Complete genome of Francisella adeliensis.</title>
        <authorList>
            <person name="Vallesi A."/>
            <person name="Sjodin A."/>
        </authorList>
    </citation>
    <scope>NUCLEOTIDE SEQUENCE [LARGE SCALE GENOMIC DNA]</scope>
    <source>
        <strain evidence="6 8">FDC440</strain>
    </source>
</reference>
<keyword evidence="3 4" id="KW-0067">ATP-binding</keyword>
<sequence>MKKYNILVFPAGTEIANEIINSLKNHKYFDLVFASSESNAYCNFRNKEVNSLSYVSDKSFLDDLRDLISRRNIDFIIPAHDDVAYKLSQIDNIIDAQIIGQSKRVNDVVRFKDVTYNYFSNILPIAKLYDGEISLDDFPIFVKPKRGQGSQNSQKISSFEEYRSFFLNKIEEEFVLMEYLTGTEFTVDCFSDKSKVLYYGARTREKTSRGIATQSTFISCDQLNQQFRKYAELISESLNLEGIWFYQMKLDKNKELKLLEIGARVSGTMMLNRARGINFVELALYQKLGFGVNIAHNNIEISLARALVPIYKSSIKFENLYVDFDDTLFLNEKDINTDLIKLIFQIKNECKKVYLITKNSKRNLAKALHRFGILNIFDEIIHLQDDDKKVKYMKEHSILIDDSFAERKEVIDRGLYAVGVDSISTLFRDKN</sequence>
<keyword evidence="1" id="KW-0436">Ligase</keyword>
<dbReference type="Proteomes" id="UP000681131">
    <property type="component" value="Chromosome"/>
</dbReference>
<dbReference type="GO" id="GO:0016874">
    <property type="term" value="F:ligase activity"/>
    <property type="evidence" value="ECO:0007669"/>
    <property type="project" value="UniProtKB-KW"/>
</dbReference>
<evidence type="ECO:0000256" key="1">
    <source>
        <dbReference type="ARBA" id="ARBA00022598"/>
    </source>
</evidence>
<keyword evidence="9" id="KW-1185">Reference proteome</keyword>
<dbReference type="InterPro" id="IPR036412">
    <property type="entry name" value="HAD-like_sf"/>
</dbReference>
<accession>A0A2Z4XYF1</accession>
<dbReference type="Gene3D" id="3.40.50.1000">
    <property type="entry name" value="HAD superfamily/HAD-like"/>
    <property type="match status" value="1"/>
</dbReference>
<evidence type="ECO:0000313" key="7">
    <source>
        <dbReference type="EMBL" id="QIW11930.1"/>
    </source>
</evidence>
<dbReference type="InterPro" id="IPR023214">
    <property type="entry name" value="HAD_sf"/>
</dbReference>
<dbReference type="RefSeq" id="WP_112869870.1">
    <property type="nucleotide sequence ID" value="NZ_CP021781.1"/>
</dbReference>
<evidence type="ECO:0000313" key="9">
    <source>
        <dbReference type="Proteomes" id="UP000681131"/>
    </source>
</evidence>
<evidence type="ECO:0000259" key="5">
    <source>
        <dbReference type="PROSITE" id="PS50975"/>
    </source>
</evidence>
<dbReference type="Proteomes" id="UP000251120">
    <property type="component" value="Chromosome"/>
</dbReference>
<dbReference type="InterPro" id="IPR052032">
    <property type="entry name" value="ATP-dep_AA_Ligase"/>
</dbReference>
<evidence type="ECO:0000256" key="4">
    <source>
        <dbReference type="PROSITE-ProRule" id="PRU00409"/>
    </source>
</evidence>
<dbReference type="Pfam" id="PF15632">
    <property type="entry name" value="ATPgrasp_Ter"/>
    <property type="match status" value="1"/>
</dbReference>
<dbReference type="PANTHER" id="PTHR43585:SF2">
    <property type="entry name" value="ATP-GRASP ENZYME FSQD"/>
    <property type="match status" value="1"/>
</dbReference>
<evidence type="ECO:0000313" key="8">
    <source>
        <dbReference type="Proteomes" id="UP000251120"/>
    </source>
</evidence>
<dbReference type="KEGG" id="fad:CDH04_04390"/>
<dbReference type="PANTHER" id="PTHR43585">
    <property type="entry name" value="FUMIPYRROLE BIOSYNTHESIS PROTEIN C"/>
    <property type="match status" value="1"/>
</dbReference>
<dbReference type="OrthoDB" id="9803907at2"/>
<evidence type="ECO:0000256" key="3">
    <source>
        <dbReference type="ARBA" id="ARBA00022840"/>
    </source>
</evidence>
<organism evidence="6 8">
    <name type="scientific">Francisella adeliensis</name>
    <dbReference type="NCBI Taxonomy" id="2007306"/>
    <lineage>
        <taxon>Bacteria</taxon>
        <taxon>Pseudomonadati</taxon>
        <taxon>Pseudomonadota</taxon>
        <taxon>Gammaproteobacteria</taxon>
        <taxon>Thiotrichales</taxon>
        <taxon>Francisellaceae</taxon>
        <taxon>Francisella</taxon>
    </lineage>
</organism>
<dbReference type="GO" id="GO:0005524">
    <property type="term" value="F:ATP binding"/>
    <property type="evidence" value="ECO:0007669"/>
    <property type="project" value="UniProtKB-UniRule"/>
</dbReference>
<dbReference type="PROSITE" id="PS50975">
    <property type="entry name" value="ATP_GRASP"/>
    <property type="match status" value="1"/>
</dbReference>
<dbReference type="InterPro" id="IPR011761">
    <property type="entry name" value="ATP-grasp"/>
</dbReference>
<dbReference type="Gene3D" id="3.40.50.20">
    <property type="match status" value="1"/>
</dbReference>